<dbReference type="Pfam" id="PF15915">
    <property type="entry name" value="BAT"/>
    <property type="match status" value="1"/>
</dbReference>
<dbReference type="GeneID" id="71761460"/>
<keyword evidence="1" id="KW-0805">Transcription regulation</keyword>
<dbReference type="AlphaFoldDB" id="A0AAV3SI99"/>
<dbReference type="InterPro" id="IPR031803">
    <property type="entry name" value="BAT_GAF/HTH-assoc"/>
</dbReference>
<reference evidence="5" key="3">
    <citation type="submission" date="2023-12" db="EMBL/GenBank/DDBJ databases">
        <authorList>
            <person name="Sun Q."/>
            <person name="Inoue M."/>
        </authorList>
    </citation>
    <scope>NUCLEOTIDE SEQUENCE</scope>
    <source>
        <strain evidence="5">JCM 12289</strain>
    </source>
</reference>
<evidence type="ECO:0000259" key="4">
    <source>
        <dbReference type="Pfam" id="PF15915"/>
    </source>
</evidence>
<dbReference type="KEGG" id="hdo:MUK72_06390"/>
<protein>
    <submittedName>
        <fullName evidence="6">Helix-turn-helix domain-containing protein</fullName>
    </submittedName>
</protein>
<evidence type="ECO:0000313" key="6">
    <source>
        <dbReference type="EMBL" id="UOO96329.1"/>
    </source>
</evidence>
<dbReference type="PANTHER" id="PTHR34236">
    <property type="entry name" value="DIMETHYL SULFOXIDE REDUCTASE TRANSCRIPTIONAL ACTIVATOR"/>
    <property type="match status" value="1"/>
</dbReference>
<dbReference type="Pfam" id="PF04967">
    <property type="entry name" value="HTH_10"/>
    <property type="match status" value="1"/>
</dbReference>
<dbReference type="EMBL" id="CP095005">
    <property type="protein sequence ID" value="UOO96329.1"/>
    <property type="molecule type" value="Genomic_DNA"/>
</dbReference>
<evidence type="ECO:0000313" key="7">
    <source>
        <dbReference type="Proteomes" id="UP000830542"/>
    </source>
</evidence>
<organism evidence="5 8">
    <name type="scientific">Halococcus dombrowskii</name>
    <dbReference type="NCBI Taxonomy" id="179637"/>
    <lineage>
        <taxon>Archaea</taxon>
        <taxon>Methanobacteriati</taxon>
        <taxon>Methanobacteriota</taxon>
        <taxon>Stenosarchaea group</taxon>
        <taxon>Halobacteria</taxon>
        <taxon>Halobacteriales</taxon>
        <taxon>Halococcaceae</taxon>
        <taxon>Halococcus</taxon>
    </lineage>
</organism>
<evidence type="ECO:0000259" key="3">
    <source>
        <dbReference type="Pfam" id="PF04967"/>
    </source>
</evidence>
<accession>A0AAV3SI99</accession>
<feature type="domain" description="HTH bat-type" evidence="3">
    <location>
        <begin position="156"/>
        <end position="207"/>
    </location>
</feature>
<dbReference type="RefSeq" id="WP_244704946.1">
    <property type="nucleotide sequence ID" value="NZ_BAAADN010000035.1"/>
</dbReference>
<dbReference type="Proteomes" id="UP000830542">
    <property type="component" value="Chromosome"/>
</dbReference>
<dbReference type="InterPro" id="IPR013324">
    <property type="entry name" value="RNA_pol_sigma_r3/r4-like"/>
</dbReference>
<evidence type="ECO:0000256" key="2">
    <source>
        <dbReference type="ARBA" id="ARBA00023163"/>
    </source>
</evidence>
<evidence type="ECO:0000256" key="1">
    <source>
        <dbReference type="ARBA" id="ARBA00023015"/>
    </source>
</evidence>
<gene>
    <name evidence="5" type="ORF">GCM10008985_23700</name>
    <name evidence="6" type="ORF">MUK72_06390</name>
</gene>
<dbReference type="Proteomes" id="UP001500962">
    <property type="component" value="Unassembled WGS sequence"/>
</dbReference>
<name>A0AAV3SI99_HALDO</name>
<reference evidence="6" key="2">
    <citation type="submission" date="2022-04" db="EMBL/GenBank/DDBJ databases">
        <title>Sequencing and genomic assembly of Halococcus dombrowskii.</title>
        <authorList>
            <person name="Lim S.W."/>
            <person name="MacLea K.S."/>
        </authorList>
    </citation>
    <scope>NUCLEOTIDE SEQUENCE</scope>
    <source>
        <strain evidence="6">H4</strain>
    </source>
</reference>
<feature type="domain" description="Bacterioopsin transcriptional activator GAF and HTH associated" evidence="4">
    <location>
        <begin position="35"/>
        <end position="140"/>
    </location>
</feature>
<sequence length="214" mass="23857">MSLIAIVHIAHEDLALSPTIRECPDVGIRVMSQSVTDPDTGLFFFYVENGGQAFEAAIERDHTVVEWMQVNDADSGTVYRLEHTPETLLLSPKTIELGGLMRDATSDGTGWTVRLQFEDREALSQLWEYCQEAGITFELQRLFRDQSWVDAELTALTDPQLDALVTAYEEGYFEEPRTSSLEELADRLGISPTAVGGRIRRGTAALIETTLAEE</sequence>
<evidence type="ECO:0000313" key="8">
    <source>
        <dbReference type="Proteomes" id="UP001500962"/>
    </source>
</evidence>
<proteinExistence type="predicted"/>
<dbReference type="InterPro" id="IPR036388">
    <property type="entry name" value="WH-like_DNA-bd_sf"/>
</dbReference>
<dbReference type="Gene3D" id="1.10.10.10">
    <property type="entry name" value="Winged helix-like DNA-binding domain superfamily/Winged helix DNA-binding domain"/>
    <property type="match status" value="1"/>
</dbReference>
<dbReference type="InterPro" id="IPR007050">
    <property type="entry name" value="HTH_bacterioopsin"/>
</dbReference>
<keyword evidence="7" id="KW-1185">Reference proteome</keyword>
<dbReference type="PANTHER" id="PTHR34236:SF1">
    <property type="entry name" value="DIMETHYL SULFOXIDE REDUCTASE TRANSCRIPTIONAL ACTIVATOR"/>
    <property type="match status" value="1"/>
</dbReference>
<evidence type="ECO:0000313" key="5">
    <source>
        <dbReference type="EMBL" id="GAA0465958.1"/>
    </source>
</evidence>
<dbReference type="EMBL" id="BAAADN010000035">
    <property type="protein sequence ID" value="GAA0465958.1"/>
    <property type="molecule type" value="Genomic_DNA"/>
</dbReference>
<reference evidence="5" key="1">
    <citation type="journal article" date="2014" name="Int. J. Syst. Evol. Microbiol.">
        <title>Complete genome sequence of Corynebacterium casei LMG S-19264T (=DSM 44701T), isolated from a smear-ripened cheese.</title>
        <authorList>
            <consortium name="US DOE Joint Genome Institute (JGI-PGF)"/>
            <person name="Walter F."/>
            <person name="Albersmeier A."/>
            <person name="Kalinowski J."/>
            <person name="Ruckert C."/>
        </authorList>
    </citation>
    <scope>NUCLEOTIDE SEQUENCE</scope>
    <source>
        <strain evidence="5">JCM 12289</strain>
    </source>
</reference>
<keyword evidence="2" id="KW-0804">Transcription</keyword>
<dbReference type="SUPFAM" id="SSF88659">
    <property type="entry name" value="Sigma3 and sigma4 domains of RNA polymerase sigma factors"/>
    <property type="match status" value="1"/>
</dbReference>